<comment type="caution">
    <text evidence="3">The sequence shown here is derived from an EMBL/GenBank/DDBJ whole genome shotgun (WGS) entry which is preliminary data.</text>
</comment>
<keyword evidence="2" id="KW-0812">Transmembrane</keyword>
<dbReference type="EMBL" id="CAJNOJ010000021">
    <property type="protein sequence ID" value="CAF0845102.1"/>
    <property type="molecule type" value="Genomic_DNA"/>
</dbReference>
<name>A0A813VU65_ADIRI</name>
<proteinExistence type="predicted"/>
<sequence length="302" mass="34613">MDIFNDSLNVRRNETVCCLIGFGIGVGCCILYRLISNFLTPSINIIPSQNVKTSMPSIAERKRERSLSIKYEEENRERSNTNADEMTWSEMSSSLSTVNLLHDSYHSNSLTGDSGVDCPEIPIRNHHVHHDDETRKYDSDSGIHHDTQKVTETQMMSYISTEKGLERALEQTSRFYTDLEHIALDLGTLTKRYSHSESSLVRPSIDALDWDWLDDMHSPTVQSPKTISRKHHCLRSSNKSKLRRRINMNMNQTEYNESDQENRSFDLSTSPLRRRHSSVYFGSTDNSSDEDNGGNETLQIKS</sequence>
<feature type="transmembrane region" description="Helical" evidence="2">
    <location>
        <begin position="16"/>
        <end position="35"/>
    </location>
</feature>
<evidence type="ECO:0000313" key="3">
    <source>
        <dbReference type="EMBL" id="CAF0845102.1"/>
    </source>
</evidence>
<feature type="compositionally biased region" description="Basic residues" evidence="1">
    <location>
        <begin position="227"/>
        <end position="240"/>
    </location>
</feature>
<feature type="region of interest" description="Disordered" evidence="1">
    <location>
        <begin position="221"/>
        <end position="240"/>
    </location>
</feature>
<gene>
    <name evidence="3" type="ORF">EDS130_LOCUS7027</name>
</gene>
<dbReference type="AlphaFoldDB" id="A0A813VU65"/>
<evidence type="ECO:0000313" key="4">
    <source>
        <dbReference type="Proteomes" id="UP000663852"/>
    </source>
</evidence>
<feature type="region of interest" description="Disordered" evidence="1">
    <location>
        <begin position="251"/>
        <end position="302"/>
    </location>
</feature>
<dbReference type="OrthoDB" id="10029166at2759"/>
<keyword evidence="2" id="KW-0472">Membrane</keyword>
<protein>
    <submittedName>
        <fullName evidence="3">Uncharacterized protein</fullName>
    </submittedName>
</protein>
<reference evidence="3" key="1">
    <citation type="submission" date="2021-02" db="EMBL/GenBank/DDBJ databases">
        <authorList>
            <person name="Nowell W R."/>
        </authorList>
    </citation>
    <scope>NUCLEOTIDE SEQUENCE</scope>
</reference>
<accession>A0A813VU65</accession>
<keyword evidence="2" id="KW-1133">Transmembrane helix</keyword>
<organism evidence="3 4">
    <name type="scientific">Adineta ricciae</name>
    <name type="common">Rotifer</name>
    <dbReference type="NCBI Taxonomy" id="249248"/>
    <lineage>
        <taxon>Eukaryota</taxon>
        <taxon>Metazoa</taxon>
        <taxon>Spiralia</taxon>
        <taxon>Gnathifera</taxon>
        <taxon>Rotifera</taxon>
        <taxon>Eurotatoria</taxon>
        <taxon>Bdelloidea</taxon>
        <taxon>Adinetida</taxon>
        <taxon>Adinetidae</taxon>
        <taxon>Adineta</taxon>
    </lineage>
</organism>
<dbReference type="Proteomes" id="UP000663852">
    <property type="component" value="Unassembled WGS sequence"/>
</dbReference>
<evidence type="ECO:0000256" key="2">
    <source>
        <dbReference type="SAM" id="Phobius"/>
    </source>
</evidence>
<evidence type="ECO:0000256" key="1">
    <source>
        <dbReference type="SAM" id="MobiDB-lite"/>
    </source>
</evidence>